<dbReference type="EMBL" id="ML122276">
    <property type="protein sequence ID" value="RPD58206.1"/>
    <property type="molecule type" value="Genomic_DNA"/>
</dbReference>
<dbReference type="InterPro" id="IPR001810">
    <property type="entry name" value="F-box_dom"/>
</dbReference>
<reference evidence="3" key="1">
    <citation type="journal article" date="2018" name="Genome Biol. Evol.">
        <title>Genomics and development of Lentinus tigrinus, a white-rot wood-decaying mushroom with dimorphic fruiting bodies.</title>
        <authorList>
            <person name="Wu B."/>
            <person name="Xu Z."/>
            <person name="Knudson A."/>
            <person name="Carlson A."/>
            <person name="Chen N."/>
            <person name="Kovaka S."/>
            <person name="LaButti K."/>
            <person name="Lipzen A."/>
            <person name="Pennachio C."/>
            <person name="Riley R."/>
            <person name="Schakwitz W."/>
            <person name="Umezawa K."/>
            <person name="Ohm R.A."/>
            <person name="Grigoriev I.V."/>
            <person name="Nagy L.G."/>
            <person name="Gibbons J."/>
            <person name="Hibbett D."/>
        </authorList>
    </citation>
    <scope>NUCLEOTIDE SEQUENCE [LARGE SCALE GENOMIC DNA]</scope>
    <source>
        <strain evidence="3">ALCF2SS1-6</strain>
    </source>
</reference>
<name>A0A5C2SA73_9APHY</name>
<evidence type="ECO:0000259" key="2">
    <source>
        <dbReference type="PROSITE" id="PS50181"/>
    </source>
</evidence>
<dbReference type="Proteomes" id="UP000313359">
    <property type="component" value="Unassembled WGS sequence"/>
</dbReference>
<feature type="domain" description="F-box" evidence="2">
    <location>
        <begin position="95"/>
        <end position="144"/>
    </location>
</feature>
<organism evidence="3 4">
    <name type="scientific">Lentinus tigrinus ALCF2SS1-6</name>
    <dbReference type="NCBI Taxonomy" id="1328759"/>
    <lineage>
        <taxon>Eukaryota</taxon>
        <taxon>Fungi</taxon>
        <taxon>Dikarya</taxon>
        <taxon>Basidiomycota</taxon>
        <taxon>Agaricomycotina</taxon>
        <taxon>Agaricomycetes</taxon>
        <taxon>Polyporales</taxon>
        <taxon>Polyporaceae</taxon>
        <taxon>Lentinus</taxon>
    </lineage>
</organism>
<dbReference type="SUPFAM" id="SSF81383">
    <property type="entry name" value="F-box domain"/>
    <property type="match status" value="1"/>
</dbReference>
<evidence type="ECO:0000313" key="4">
    <source>
        <dbReference type="Proteomes" id="UP000313359"/>
    </source>
</evidence>
<proteinExistence type="predicted"/>
<dbReference type="InterPro" id="IPR036047">
    <property type="entry name" value="F-box-like_dom_sf"/>
</dbReference>
<dbReference type="OrthoDB" id="2322499at2759"/>
<feature type="region of interest" description="Disordered" evidence="1">
    <location>
        <begin position="63"/>
        <end position="83"/>
    </location>
</feature>
<dbReference type="AlphaFoldDB" id="A0A5C2SA73"/>
<dbReference type="STRING" id="1328759.A0A5C2SA73"/>
<sequence length="338" mass="39265">MDWALNWAPPLDIEKVKGRVKRYLDYLNQGLRDEQVKHSLLPARFGPVLGDPCEYGDQCLREKNTDSEESSVVNDSDSEESSVVDDTIDADLNRQLNLQSLPLDLYFELARHLRPIDLLTLARTSKVLRAFLLAKRNQQVWRITLYAVPLLPPCPEDMSEPLYSALLFDNHCWVCGDDEAHSVDYFLRLRLCSWCFDEEVAPSRKLHDIPDAVRDVVTMSLPCHMQKRTFYPHDKTDVSPLSHTFEDYFSMPELHLMLERLSSPEMPPEQLEAYLVERATYVYQRHVGAVDLYRWEMLIRWFGTGGYQLDHARDYTWSPIRNEDGSICKNLPGQLTLK</sequence>
<keyword evidence="4" id="KW-1185">Reference proteome</keyword>
<evidence type="ECO:0000313" key="3">
    <source>
        <dbReference type="EMBL" id="RPD58206.1"/>
    </source>
</evidence>
<dbReference type="PROSITE" id="PS50181">
    <property type="entry name" value="FBOX"/>
    <property type="match status" value="1"/>
</dbReference>
<evidence type="ECO:0000256" key="1">
    <source>
        <dbReference type="SAM" id="MobiDB-lite"/>
    </source>
</evidence>
<gene>
    <name evidence="3" type="ORF">L227DRAFT_191181</name>
</gene>
<protein>
    <recommendedName>
        <fullName evidence="2">F-box domain-containing protein</fullName>
    </recommendedName>
</protein>
<accession>A0A5C2SA73</accession>